<accession>A0ABD6F077</accession>
<evidence type="ECO:0000313" key="1">
    <source>
        <dbReference type="EMBL" id="MFH4982035.1"/>
    </source>
</evidence>
<reference evidence="1 2" key="1">
    <citation type="submission" date="2024-08" db="EMBL/GenBank/DDBJ databases">
        <title>Gnathostoma spinigerum genome.</title>
        <authorList>
            <person name="Gonzalez-Bertolin B."/>
            <person name="Monzon S."/>
            <person name="Zaballos A."/>
            <person name="Jimenez P."/>
            <person name="Dekumyoy P."/>
            <person name="Varona S."/>
            <person name="Cuesta I."/>
            <person name="Sumanam S."/>
            <person name="Adisakwattana P."/>
            <person name="Gasser R.B."/>
            <person name="Hernandez-Gonzalez A."/>
            <person name="Young N.D."/>
            <person name="Perteguer M.J."/>
        </authorList>
    </citation>
    <scope>NUCLEOTIDE SEQUENCE [LARGE SCALE GENOMIC DNA]</scope>
    <source>
        <strain evidence="1">AL3</strain>
        <tissue evidence="1">Liver</tissue>
    </source>
</reference>
<organism evidence="1 2">
    <name type="scientific">Gnathostoma spinigerum</name>
    <dbReference type="NCBI Taxonomy" id="75299"/>
    <lineage>
        <taxon>Eukaryota</taxon>
        <taxon>Metazoa</taxon>
        <taxon>Ecdysozoa</taxon>
        <taxon>Nematoda</taxon>
        <taxon>Chromadorea</taxon>
        <taxon>Rhabditida</taxon>
        <taxon>Spirurina</taxon>
        <taxon>Gnathostomatomorpha</taxon>
        <taxon>Gnathostomatoidea</taxon>
        <taxon>Gnathostomatidae</taxon>
        <taxon>Gnathostoma</taxon>
    </lineage>
</organism>
<protein>
    <submittedName>
        <fullName evidence="1">Uncharacterized protein</fullName>
    </submittedName>
</protein>
<dbReference type="AlphaFoldDB" id="A0ABD6F077"/>
<proteinExistence type="predicted"/>
<comment type="caution">
    <text evidence="1">The sequence shown here is derived from an EMBL/GenBank/DDBJ whole genome shotgun (WGS) entry which is preliminary data.</text>
</comment>
<dbReference type="EMBL" id="JBGFUD010008362">
    <property type="protein sequence ID" value="MFH4982035.1"/>
    <property type="molecule type" value="Genomic_DNA"/>
</dbReference>
<keyword evidence="2" id="KW-1185">Reference proteome</keyword>
<name>A0ABD6F077_9BILA</name>
<gene>
    <name evidence="1" type="ORF">AB6A40_008744</name>
</gene>
<dbReference type="Proteomes" id="UP001608902">
    <property type="component" value="Unassembled WGS sequence"/>
</dbReference>
<sequence length="247" mass="28033">MGEKKFRKESQLDVQQVYRQKKVMTDYRRAVARSMAQFTRSGDVTLSNETFTSAVLKSARTTIPLKPRLQKKPLLSQQAERFATKAAKFGKTKCAEAVRARRALCRQLQRDEERIWRERVSQTEEAVKCGNTKKSYSLLRICSGKATCAPDCLTSKDDRTLLVIDECLERWRGHFQKLLNRPHPTFPELSLVQKDTYSAITEPPTLSEITTSISKLKSGKPAGGDDVYPDLIKCLPPSALQKLQKLL</sequence>
<evidence type="ECO:0000313" key="2">
    <source>
        <dbReference type="Proteomes" id="UP001608902"/>
    </source>
</evidence>